<name>A0A076YI36_9CAUD</name>
<dbReference type="EMBL" id="KM236237">
    <property type="protein sequence ID" value="AIK68063.1"/>
    <property type="molecule type" value="Genomic_DNA"/>
</dbReference>
<reference evidence="1 2" key="1">
    <citation type="submission" date="2014-07" db="EMBL/GenBank/DDBJ databases">
        <title>Complete Genome of Citrobacter freundii Myophage Miller.</title>
        <authorList>
            <person name="Hwang K."/>
            <person name="Luna A.J."/>
            <person name="Hernandez A.C."/>
            <person name="Everett G.F.K."/>
        </authorList>
    </citation>
    <scope>NUCLEOTIDE SEQUENCE [LARGE SCALE GENOMIC DNA]</scope>
</reference>
<keyword evidence="2" id="KW-1185">Reference proteome</keyword>
<dbReference type="GeneID" id="22113599"/>
<dbReference type="RefSeq" id="YP_009097729.1">
    <property type="nucleotide sequence ID" value="NC_025414.1"/>
</dbReference>
<dbReference type="Proteomes" id="UP000201263">
    <property type="component" value="Segment"/>
</dbReference>
<evidence type="ECO:0000313" key="2">
    <source>
        <dbReference type="Proteomes" id="UP000201263"/>
    </source>
</evidence>
<accession>A0A076YI36</accession>
<organism evidence="1 2">
    <name type="scientific">Citrobacter phage Miller</name>
    <dbReference type="NCBI Taxonomy" id="1527524"/>
    <lineage>
        <taxon>Viruses</taxon>
        <taxon>Duplodnaviria</taxon>
        <taxon>Heunggongvirae</taxon>
        <taxon>Uroviricota</taxon>
        <taxon>Caudoviricetes</taxon>
        <taxon>Pantevenvirales</taxon>
        <taxon>Straboviridae</taxon>
        <taxon>Pseudotevenvirus</taxon>
        <taxon>Pseudotevenvirus miller</taxon>
    </lineage>
</organism>
<gene>
    <name evidence="1" type="ORF">CPTMiller_00127</name>
</gene>
<dbReference type="KEGG" id="vg:22113599"/>
<protein>
    <submittedName>
        <fullName evidence="1">Uncharacterized protein</fullName>
    </submittedName>
</protein>
<evidence type="ECO:0000313" key="1">
    <source>
        <dbReference type="EMBL" id="AIK68063.1"/>
    </source>
</evidence>
<proteinExistence type="predicted"/>
<sequence>MTYNDLLAGFPGADAKYNLLKEYAEGSNPASVWVEVRCGEYYNCFMWDRSFSYCLFGTKFKSDYLLKSEAMLKENNPAFYAFAESIRGVFGH</sequence>